<evidence type="ECO:0000313" key="5">
    <source>
        <dbReference type="Proteomes" id="UP000304947"/>
    </source>
</evidence>
<evidence type="ECO:0000313" key="4">
    <source>
        <dbReference type="EMBL" id="THZ81476.1"/>
    </source>
</evidence>
<dbReference type="InterPro" id="IPR036291">
    <property type="entry name" value="NAD(P)-bd_dom_sf"/>
</dbReference>
<evidence type="ECO:0000256" key="2">
    <source>
        <dbReference type="ARBA" id="ARBA00023002"/>
    </source>
</evidence>
<dbReference type="Proteomes" id="UP000304947">
    <property type="component" value="Unassembled WGS sequence"/>
</dbReference>
<dbReference type="PANTHER" id="PTHR44196">
    <property type="entry name" value="DEHYDROGENASE/REDUCTASE SDR FAMILY MEMBER 7B"/>
    <property type="match status" value="1"/>
</dbReference>
<dbReference type="SUPFAM" id="SSF51735">
    <property type="entry name" value="NAD(P)-binding Rossmann-fold domains"/>
    <property type="match status" value="1"/>
</dbReference>
<dbReference type="GO" id="GO:0016491">
    <property type="term" value="F:oxidoreductase activity"/>
    <property type="evidence" value="ECO:0007669"/>
    <property type="project" value="UniProtKB-KW"/>
</dbReference>
<feature type="non-terminal residue" evidence="4">
    <location>
        <position position="182"/>
    </location>
</feature>
<reference evidence="4 5" key="1">
    <citation type="submission" date="2018-10" db="EMBL/GenBank/DDBJ databases">
        <title>Fifty Aureobasidium pullulans genomes reveal a recombining polyextremotolerant generalist.</title>
        <authorList>
            <person name="Gostincar C."/>
            <person name="Turk M."/>
            <person name="Zajc J."/>
            <person name="Gunde-Cimerman N."/>
        </authorList>
    </citation>
    <scope>NUCLEOTIDE SEQUENCE [LARGE SCALE GENOMIC DNA]</scope>
    <source>
        <strain evidence="4 5">EXF-3380</strain>
    </source>
</reference>
<dbReference type="EMBL" id="QZBU01006678">
    <property type="protein sequence ID" value="THZ81476.1"/>
    <property type="molecule type" value="Genomic_DNA"/>
</dbReference>
<dbReference type="Pfam" id="PF00106">
    <property type="entry name" value="adh_short"/>
    <property type="match status" value="1"/>
</dbReference>
<dbReference type="PRINTS" id="PR00080">
    <property type="entry name" value="SDRFAMILY"/>
</dbReference>
<dbReference type="PANTHER" id="PTHR44196:SF1">
    <property type="entry name" value="DEHYDROGENASE_REDUCTASE SDR FAMILY MEMBER 7B"/>
    <property type="match status" value="1"/>
</dbReference>
<name>A0A4V4L0J6_AURPU</name>
<sequence>MAVENIDFSASTALVTGGSSGIGRAIAEYFISEGKKVIICGRTESKLQSTCKEIGADYYVLDTGDIKAIPGFIKKITQEHPELDCLVNNAGVQRPLNVNDMSAEEFLEKADAEVNINVRGPMHLAVGFLPHFKSKKSAVIMNVSSVLGYIPFSIINPVYNGTKAFVHFNTMNLRSQLEQGGA</sequence>
<proteinExistence type="inferred from homology"/>
<organism evidence="4 5">
    <name type="scientific">Aureobasidium pullulans</name>
    <name type="common">Black yeast</name>
    <name type="synonym">Pullularia pullulans</name>
    <dbReference type="NCBI Taxonomy" id="5580"/>
    <lineage>
        <taxon>Eukaryota</taxon>
        <taxon>Fungi</taxon>
        <taxon>Dikarya</taxon>
        <taxon>Ascomycota</taxon>
        <taxon>Pezizomycotina</taxon>
        <taxon>Dothideomycetes</taxon>
        <taxon>Dothideomycetidae</taxon>
        <taxon>Dothideales</taxon>
        <taxon>Saccotheciaceae</taxon>
        <taxon>Aureobasidium</taxon>
    </lineage>
</organism>
<keyword evidence="2" id="KW-0560">Oxidoreductase</keyword>
<accession>A0A4V4L0J6</accession>
<dbReference type="InterPro" id="IPR002347">
    <property type="entry name" value="SDR_fam"/>
</dbReference>
<comment type="similarity">
    <text evidence="1 3">Belongs to the short-chain dehydrogenases/reductases (SDR) family.</text>
</comment>
<comment type="caution">
    <text evidence="4">The sequence shown here is derived from an EMBL/GenBank/DDBJ whole genome shotgun (WGS) entry which is preliminary data.</text>
</comment>
<dbReference type="AlphaFoldDB" id="A0A4V4L0J6"/>
<dbReference type="Gene3D" id="3.40.50.720">
    <property type="entry name" value="NAD(P)-binding Rossmann-like Domain"/>
    <property type="match status" value="1"/>
</dbReference>
<dbReference type="PRINTS" id="PR00081">
    <property type="entry name" value="GDHRDH"/>
</dbReference>
<dbReference type="GO" id="GO:0016020">
    <property type="term" value="C:membrane"/>
    <property type="evidence" value="ECO:0007669"/>
    <property type="project" value="TreeGrafter"/>
</dbReference>
<protein>
    <submittedName>
        <fullName evidence="4">Short-chain dehydrogenase</fullName>
    </submittedName>
</protein>
<evidence type="ECO:0000256" key="1">
    <source>
        <dbReference type="ARBA" id="ARBA00006484"/>
    </source>
</evidence>
<gene>
    <name evidence="4" type="ORF">D6C83_09517</name>
</gene>
<evidence type="ECO:0000256" key="3">
    <source>
        <dbReference type="RuleBase" id="RU000363"/>
    </source>
</evidence>